<organism evidence="3 4">
    <name type="scientific">Streptomyces exfoliatus</name>
    <name type="common">Streptomyces hydrogenans</name>
    <dbReference type="NCBI Taxonomy" id="1905"/>
    <lineage>
        <taxon>Bacteria</taxon>
        <taxon>Bacillati</taxon>
        <taxon>Actinomycetota</taxon>
        <taxon>Actinomycetes</taxon>
        <taxon>Kitasatosporales</taxon>
        <taxon>Streptomycetaceae</taxon>
        <taxon>Streptomyces</taxon>
    </lineage>
</organism>
<keyword evidence="4" id="KW-1185">Reference proteome</keyword>
<feature type="coiled-coil region" evidence="1">
    <location>
        <begin position="711"/>
        <end position="738"/>
    </location>
</feature>
<feature type="compositionally biased region" description="Low complexity" evidence="2">
    <location>
        <begin position="910"/>
        <end position="929"/>
    </location>
</feature>
<dbReference type="Proteomes" id="UP001551210">
    <property type="component" value="Unassembled WGS sequence"/>
</dbReference>
<evidence type="ECO:0000256" key="1">
    <source>
        <dbReference type="SAM" id="Coils"/>
    </source>
</evidence>
<evidence type="ECO:0000256" key="2">
    <source>
        <dbReference type="SAM" id="MobiDB-lite"/>
    </source>
</evidence>
<evidence type="ECO:0000313" key="4">
    <source>
        <dbReference type="Proteomes" id="UP001551210"/>
    </source>
</evidence>
<accession>A0ABV3CX85</accession>
<feature type="coiled-coil region" evidence="1">
    <location>
        <begin position="872"/>
        <end position="902"/>
    </location>
</feature>
<evidence type="ECO:0000313" key="3">
    <source>
        <dbReference type="EMBL" id="MEU7294814.1"/>
    </source>
</evidence>
<name>A0ABV3CX85_STREX</name>
<gene>
    <name evidence="3" type="ORF">AB0A76_16595</name>
</gene>
<dbReference type="RefSeq" id="WP_359208355.1">
    <property type="nucleotide sequence ID" value="NZ_JBEZAM010000019.1"/>
</dbReference>
<keyword evidence="1" id="KW-0175">Coiled coil</keyword>
<feature type="compositionally biased region" description="Basic and acidic residues" evidence="2">
    <location>
        <begin position="526"/>
        <end position="570"/>
    </location>
</feature>
<proteinExistence type="predicted"/>
<evidence type="ECO:0008006" key="5">
    <source>
        <dbReference type="Google" id="ProtNLM"/>
    </source>
</evidence>
<reference evidence="3 4" key="1">
    <citation type="submission" date="2024-06" db="EMBL/GenBank/DDBJ databases">
        <title>The Natural Products Discovery Center: Release of the First 8490 Sequenced Strains for Exploring Actinobacteria Biosynthetic Diversity.</title>
        <authorList>
            <person name="Kalkreuter E."/>
            <person name="Kautsar S.A."/>
            <person name="Yang D."/>
            <person name="Bader C.D."/>
            <person name="Teijaro C.N."/>
            <person name="Fluegel L."/>
            <person name="Davis C.M."/>
            <person name="Simpson J.R."/>
            <person name="Lauterbach L."/>
            <person name="Steele A.D."/>
            <person name="Gui C."/>
            <person name="Meng S."/>
            <person name="Li G."/>
            <person name="Viehrig K."/>
            <person name="Ye F."/>
            <person name="Su P."/>
            <person name="Kiefer A.F."/>
            <person name="Nichols A."/>
            <person name="Cepeda A.J."/>
            <person name="Yan W."/>
            <person name="Fan B."/>
            <person name="Jiang Y."/>
            <person name="Adhikari A."/>
            <person name="Zheng C.-J."/>
            <person name="Schuster L."/>
            <person name="Cowan T.M."/>
            <person name="Smanski M.J."/>
            <person name="Chevrette M.G."/>
            <person name="De Carvalho L.P.S."/>
            <person name="Shen B."/>
        </authorList>
    </citation>
    <scope>NUCLEOTIDE SEQUENCE [LARGE SCALE GENOMIC DNA]</scope>
    <source>
        <strain evidence="3 4">NPDC045705</strain>
    </source>
</reference>
<protein>
    <recommendedName>
        <fullName evidence="5">DUF4160 domain-containing protein</fullName>
    </recommendedName>
</protein>
<comment type="caution">
    <text evidence="3">The sequence shown here is derived from an EMBL/GenBank/DDBJ whole genome shotgun (WGS) entry which is preliminary data.</text>
</comment>
<feature type="region of interest" description="Disordered" evidence="2">
    <location>
        <begin position="910"/>
        <end position="1011"/>
    </location>
</feature>
<feature type="compositionally biased region" description="Low complexity" evidence="2">
    <location>
        <begin position="571"/>
        <end position="584"/>
    </location>
</feature>
<dbReference type="EMBL" id="JBEZAM010000019">
    <property type="protein sequence ID" value="MEU7294814.1"/>
    <property type="molecule type" value="Genomic_DNA"/>
</dbReference>
<feature type="compositionally biased region" description="Basic and acidic residues" evidence="2">
    <location>
        <begin position="972"/>
        <end position="1004"/>
    </location>
</feature>
<feature type="compositionally biased region" description="Basic and acidic residues" evidence="2">
    <location>
        <begin position="585"/>
        <end position="594"/>
    </location>
</feature>
<feature type="compositionally biased region" description="Low complexity" evidence="2">
    <location>
        <begin position="951"/>
        <end position="971"/>
    </location>
</feature>
<sequence length="1249" mass="129082">MRKAILPGTRRAKRVGPARRWTSGIVLTTAAALLGGLVTAAPAAAEEPGDHPTDPWLRTLRISLGATERKDRCLVSGAVHYGGPETKALANADLSGTPENLRQAAMYWNHEPSLNAQKRDVDAGYAYADAYRARQDKVNAANKPYSGLSFSQGRQHNVPDFGADILTFTLKTQRDLYFKSFEDRTPQPGKAALDQAKVLFEGMPTEDFWASQYKYVAGQTLLGIGATRSSSARDIADFLRFGGFPTKAPEPGSAEFRSEVETLKLAWAGCDSENPIDHYRAMSLVVLQAHTEWEAEYASQAAQRKEIVTAEAAAAKELRTATDTMLESIRQAWHADQILYWQKYWSDKKDWGGYPKPAEFAKANADLSAARAAAAAQVPLANAAVARAKTAADKAAAQQSAAWAIADAGKVPRGRGLMYAQQSVQVAKASYAAAQAAAKTTLTASNAAKATAADSGALYSLSQTQAHALNTEFRRAAAQEAAAQAKAALQAAEAQAKEAAANATKAKKAQATAEAAEQTAKAGAAEAKRQRAVAEAEKANAARERANAASERKKAAAAEQRAQTERDAAARARTSAETSGATAAAEREQAEAAEGRAALARAAAETAERNKQAKASRAAALEAAAAAAEGTTAAGEARQAATAARAAANDATDAAGRARTAANEASTAAVNARAAATRSAAAASRSRAAADKAWSAYQTTHAAAATAHAAAAEAIDAAANAKANARAAEAEAKKAHAAAVKSRQEATAAKAEAKQTAEWAARTAGFAYAAGQAAVGARDAARAVNAAANEAIAVGSPYRETDASAAFAVLVAQTSKPLAEQQAAAAAAKAKEAAKAAAEAKALADKAAGDAKLAAQASAAAAADAAKALEHVAAARASAAEAQKAADAAKRADAKAQEYDAQAGVDAMHASSAASDAESEAMAADGEATAAERDAASARSAASAAEKDAGSARNTATQAEQDATAAEGAATRAHESATEADKAADRAEAVEREEEQRAIQERVEANGSDAGADLTVDEEELLRRECGEECVEAFRAAKALAGQGILDWLVENGGEILLEEIGYRDLERCFTKGDIESCLWTLAKLVPVTKAWSVGKAIVRVASGIGGFLEKSVTAKRTLDKFRKIIEDAKQGKGTACPVKPKPAIAARAAGFLAAPSAGAAATSPQYPGVGTIVNEGGVTIQIYSNDHAPPHAHVKGKGAEVRIGMNGKPILDDKPPTRLQQAVIDNNIRTIRENIRAAMERHKANGGC</sequence>
<feature type="compositionally biased region" description="Low complexity" evidence="2">
    <location>
        <begin position="595"/>
        <end position="605"/>
    </location>
</feature>
<feature type="region of interest" description="Disordered" evidence="2">
    <location>
        <begin position="520"/>
        <end position="611"/>
    </location>
</feature>